<comment type="subcellular location">
    <subcellularLocation>
        <location evidence="1">Cytoplasm</location>
        <location evidence="1">Cytoskeleton</location>
    </subcellularLocation>
</comment>
<evidence type="ECO:0000256" key="4">
    <source>
        <dbReference type="ARBA" id="ARBA00023212"/>
    </source>
</evidence>
<evidence type="ECO:0000256" key="5">
    <source>
        <dbReference type="ARBA" id="ARBA00059434"/>
    </source>
</evidence>
<organism evidence="13 14">
    <name type="scientific">Taeniopygia guttata</name>
    <name type="common">Zebra finch</name>
    <name type="synonym">Poephila guttata</name>
    <dbReference type="NCBI Taxonomy" id="59729"/>
    <lineage>
        <taxon>Eukaryota</taxon>
        <taxon>Metazoa</taxon>
        <taxon>Chordata</taxon>
        <taxon>Craniata</taxon>
        <taxon>Vertebrata</taxon>
        <taxon>Euteleostomi</taxon>
        <taxon>Archelosauria</taxon>
        <taxon>Archosauria</taxon>
        <taxon>Dinosauria</taxon>
        <taxon>Saurischia</taxon>
        <taxon>Theropoda</taxon>
        <taxon>Coelurosauria</taxon>
        <taxon>Aves</taxon>
        <taxon>Neognathae</taxon>
        <taxon>Neoaves</taxon>
        <taxon>Telluraves</taxon>
        <taxon>Australaves</taxon>
        <taxon>Passeriformes</taxon>
        <taxon>Passeroidea</taxon>
        <taxon>Estrildidae</taxon>
        <taxon>Estrildinae</taxon>
        <taxon>Taeniopygia</taxon>
    </lineage>
</organism>
<keyword evidence="2" id="KW-0963">Cytoplasm</keyword>
<comment type="subunit">
    <text evidence="6">Interacts with GNA12, GNA13, RND1, RND2 and RND3.</text>
</comment>
<dbReference type="GO" id="GO:0043161">
    <property type="term" value="P:proteasome-mediated ubiquitin-dependent protein catabolic process"/>
    <property type="evidence" value="ECO:0007669"/>
    <property type="project" value="TreeGrafter"/>
</dbReference>
<evidence type="ECO:0000259" key="12">
    <source>
        <dbReference type="PROSITE" id="PS51399"/>
    </source>
</evidence>
<evidence type="ECO:0000256" key="9">
    <source>
        <dbReference type="ARBA" id="ARBA00081109"/>
    </source>
</evidence>
<evidence type="ECO:0000256" key="10">
    <source>
        <dbReference type="SAM" id="Coils"/>
    </source>
</evidence>
<feature type="domain" description="SEP" evidence="12">
    <location>
        <begin position="163"/>
        <end position="227"/>
    </location>
</feature>
<dbReference type="PANTHER" id="PTHR23333:SF4">
    <property type="entry name" value="UBX DOMAIN-CONTAINING PROTEIN 11"/>
    <property type="match status" value="1"/>
</dbReference>
<dbReference type="InParanoid" id="H0YS02"/>
<dbReference type="FunFam" id="3.30.420.210:FF:000003">
    <property type="entry name" value="UBX domain protein 11"/>
    <property type="match status" value="1"/>
</dbReference>
<feature type="compositionally biased region" description="Pro residues" evidence="11">
    <location>
        <begin position="421"/>
        <end position="430"/>
    </location>
</feature>
<dbReference type="Gene3D" id="3.30.420.210">
    <property type="entry name" value="SEP domain"/>
    <property type="match status" value="1"/>
</dbReference>
<dbReference type="PANTHER" id="PTHR23333">
    <property type="entry name" value="UBX DOMAIN CONTAINING PROTEIN"/>
    <property type="match status" value="1"/>
</dbReference>
<dbReference type="InterPro" id="IPR012989">
    <property type="entry name" value="SEP_domain"/>
</dbReference>
<dbReference type="Proteomes" id="UP000007754">
    <property type="component" value="Chromosome 23"/>
</dbReference>
<feature type="compositionally biased region" description="Polar residues" evidence="11">
    <location>
        <begin position="242"/>
        <end position="264"/>
    </location>
</feature>
<evidence type="ECO:0000256" key="8">
    <source>
        <dbReference type="ARBA" id="ARBA00075811"/>
    </source>
</evidence>
<dbReference type="InterPro" id="IPR036241">
    <property type="entry name" value="NSFL1C_SEP_dom_sf"/>
</dbReference>
<evidence type="ECO:0000256" key="7">
    <source>
        <dbReference type="ARBA" id="ARBA00073759"/>
    </source>
</evidence>
<dbReference type="STRING" id="59729.ENSTGUP00000001062"/>
<evidence type="ECO:0000256" key="2">
    <source>
        <dbReference type="ARBA" id="ARBA00022490"/>
    </source>
</evidence>
<dbReference type="Ensembl" id="ENSTGUT00000001074.2">
    <property type="protein sequence ID" value="ENSTGUP00000001062.2"/>
    <property type="gene ID" value="ENSTGUG00000001039.2"/>
</dbReference>
<evidence type="ECO:0000313" key="13">
    <source>
        <dbReference type="Ensembl" id="ENSTGUP00000001062.2"/>
    </source>
</evidence>
<dbReference type="SUPFAM" id="SSF102848">
    <property type="entry name" value="NSFL1 (p97 ATPase) cofactor p47, SEP domain"/>
    <property type="match status" value="1"/>
</dbReference>
<comment type="function">
    <text evidence="5">May be involved in the reorganization of actin cytoskeleton mediated by RND1, RND2 and RND3. Promotes RHOA activation mediated by GNA12 and GNA13.</text>
</comment>
<reference evidence="13 14" key="1">
    <citation type="journal article" date="2010" name="Nature">
        <title>The genome of a songbird.</title>
        <authorList>
            <person name="Warren W.C."/>
            <person name="Clayton D.F."/>
            <person name="Ellegren H."/>
            <person name="Arnold A.P."/>
            <person name="Hillier L.W."/>
            <person name="Kunstner A."/>
            <person name="Searle S."/>
            <person name="White S."/>
            <person name="Vilella A.J."/>
            <person name="Fairley S."/>
            <person name="Heger A."/>
            <person name="Kong L."/>
            <person name="Ponting C.P."/>
            <person name="Jarvis E.D."/>
            <person name="Mello C.V."/>
            <person name="Minx P."/>
            <person name="Lovell P."/>
            <person name="Velho T.A."/>
            <person name="Ferris M."/>
            <person name="Balakrishnan C.N."/>
            <person name="Sinha S."/>
            <person name="Blatti C."/>
            <person name="London S.E."/>
            <person name="Li Y."/>
            <person name="Lin Y.C."/>
            <person name="George J."/>
            <person name="Sweedler J."/>
            <person name="Southey B."/>
            <person name="Gunaratne P."/>
            <person name="Watson M."/>
            <person name="Nam K."/>
            <person name="Backstrom N."/>
            <person name="Smeds L."/>
            <person name="Nabholz B."/>
            <person name="Itoh Y."/>
            <person name="Whitney O."/>
            <person name="Pfenning A.R."/>
            <person name="Howard J."/>
            <person name="Volker M."/>
            <person name="Skinner B.M."/>
            <person name="Griffin D.K."/>
            <person name="Ye L."/>
            <person name="McLaren W.M."/>
            <person name="Flicek P."/>
            <person name="Quesada V."/>
            <person name="Velasco G."/>
            <person name="Lopez-Otin C."/>
            <person name="Puente X.S."/>
            <person name="Olender T."/>
            <person name="Lancet D."/>
            <person name="Smit A.F."/>
            <person name="Hubley R."/>
            <person name="Konkel M.K."/>
            <person name="Walker J.A."/>
            <person name="Batzer M.A."/>
            <person name="Gu W."/>
            <person name="Pollock D.D."/>
            <person name="Chen L."/>
            <person name="Cheng Z."/>
            <person name="Eichler E.E."/>
            <person name="Stapley J."/>
            <person name="Slate J."/>
            <person name="Ekblom R."/>
            <person name="Birkhead T."/>
            <person name="Burke T."/>
            <person name="Burt D."/>
            <person name="Scharff C."/>
            <person name="Adam I."/>
            <person name="Richard H."/>
            <person name="Sultan M."/>
            <person name="Soldatov A."/>
            <person name="Lehrach H."/>
            <person name="Edwards S.V."/>
            <person name="Yang S.P."/>
            <person name="Li X."/>
            <person name="Graves T."/>
            <person name="Fulton L."/>
            <person name="Nelson J."/>
            <person name="Chinwalla A."/>
            <person name="Hou S."/>
            <person name="Mardis E.R."/>
            <person name="Wilson R.K."/>
        </authorList>
    </citation>
    <scope>NUCLEOTIDE SEQUENCE [LARGE SCALE GENOMIC DNA]</scope>
</reference>
<protein>
    <recommendedName>
        <fullName evidence="7">UBX domain-containing protein 11</fullName>
    </recommendedName>
    <alternativeName>
        <fullName evidence="9">Socius</fullName>
    </alternativeName>
    <alternativeName>
        <fullName evidence="8">UBX domain-containing protein 5</fullName>
    </alternativeName>
</protein>
<name>H0YS02_TAEGU</name>
<evidence type="ECO:0000256" key="1">
    <source>
        <dbReference type="ARBA" id="ARBA00004245"/>
    </source>
</evidence>
<evidence type="ECO:0000256" key="11">
    <source>
        <dbReference type="SAM" id="MobiDB-lite"/>
    </source>
</evidence>
<dbReference type="GO" id="GO:0005856">
    <property type="term" value="C:cytoskeleton"/>
    <property type="evidence" value="ECO:0007669"/>
    <property type="project" value="UniProtKB-SubCell"/>
</dbReference>
<accession>H0YS02</accession>
<reference evidence="13" key="3">
    <citation type="submission" date="2025-09" db="UniProtKB">
        <authorList>
            <consortium name="Ensembl"/>
        </authorList>
    </citation>
    <scope>IDENTIFICATION</scope>
</reference>
<dbReference type="PROSITE" id="PS51399">
    <property type="entry name" value="SEP"/>
    <property type="match status" value="1"/>
</dbReference>
<dbReference type="GO" id="GO:0043130">
    <property type="term" value="F:ubiquitin binding"/>
    <property type="evidence" value="ECO:0007669"/>
    <property type="project" value="TreeGrafter"/>
</dbReference>
<dbReference type="AlphaFoldDB" id="H0YS02"/>
<feature type="coiled-coil region" evidence="10">
    <location>
        <begin position="14"/>
        <end position="55"/>
    </location>
</feature>
<feature type="region of interest" description="Disordered" evidence="11">
    <location>
        <begin position="401"/>
        <end position="430"/>
    </location>
</feature>
<evidence type="ECO:0000256" key="3">
    <source>
        <dbReference type="ARBA" id="ARBA00023054"/>
    </source>
</evidence>
<evidence type="ECO:0000313" key="14">
    <source>
        <dbReference type="Proteomes" id="UP000007754"/>
    </source>
</evidence>
<dbReference type="GeneTree" id="ENSGT00520000055567"/>
<evidence type="ECO:0000256" key="6">
    <source>
        <dbReference type="ARBA" id="ARBA00062345"/>
    </source>
</evidence>
<dbReference type="SMART" id="SM00553">
    <property type="entry name" value="SEP"/>
    <property type="match status" value="1"/>
</dbReference>
<dbReference type="Pfam" id="PF08059">
    <property type="entry name" value="SEP"/>
    <property type="match status" value="1"/>
</dbReference>
<feature type="compositionally biased region" description="Low complexity" evidence="11">
    <location>
        <begin position="265"/>
        <end position="290"/>
    </location>
</feature>
<proteinExistence type="predicted"/>
<feature type="region of interest" description="Disordered" evidence="11">
    <location>
        <begin position="227"/>
        <end position="301"/>
    </location>
</feature>
<reference evidence="13" key="2">
    <citation type="submission" date="2025-08" db="UniProtKB">
        <authorList>
            <consortium name="Ensembl"/>
        </authorList>
    </citation>
    <scope>IDENTIFICATION</scope>
</reference>
<keyword evidence="3 10" id="KW-0175">Coiled coil</keyword>
<keyword evidence="4" id="KW-0206">Cytoskeleton</keyword>
<keyword evidence="14" id="KW-1185">Reference proteome</keyword>
<sequence length="447" mass="49527">MAAGGAAHADVELSSSLAEKISLLEQKIEKQAEEIQLQDGRIAELEEKIKTLQEGEDASDSASTELEMRCFRLQSQVWEMERFLNDYGLVWVGEARHQLGDPEPLQEEELPAGNPCKPGEPGVCKHQIDFDLILENIKDLNSLVGEGIPQIVHTPRGARLGRPEPLPLTLYRNGIVVGHGAFRPYQHPATQQCLQDIMDGYLPSELQPSYPDGVCLQVTDRRDVVFQKPDLPGSFPGLGQAVGTSESNKAQETSTIPGPTSSWEQLPHQLSQPLQHRGRVGSARSAAGAAPQGSEEQQRSKEILVETPGLAALQRVRPAQEAGAPISACCTLRVRSESGERTYELRMLLTDTIGDLRQHLTHIRKTKCTWSRIAKKPTQRGKLGQLEHQLFWGSPEPLMLTREPGQGGGRPEQHRSHFQPHPFPRQPSPPAPPWWALRPKFCAVFLH</sequence>
<dbReference type="HOGENOM" id="CLU_1791378_0_0_1"/>